<sequence>MKDRVAENKNNDKNEKSIETPMSLPSKLERNLSLDDEPKTLLQHELNLAREEALKIIKTHSKEEAQKIFLKGLVPATSSKHAKEYDVVSGGDAE</sequence>
<reference evidence="2 4" key="2">
    <citation type="journal article" date="2014" name="BMC Genomics">
        <title>An improved genome release (version Mt4.0) for the model legume Medicago truncatula.</title>
        <authorList>
            <person name="Tang H."/>
            <person name="Krishnakumar V."/>
            <person name="Bidwell S."/>
            <person name="Rosen B."/>
            <person name="Chan A."/>
            <person name="Zhou S."/>
            <person name="Gentzbittel L."/>
            <person name="Childs K.L."/>
            <person name="Yandell M."/>
            <person name="Gundlach H."/>
            <person name="Mayer K.F."/>
            <person name="Schwartz D.C."/>
            <person name="Town C.D."/>
        </authorList>
    </citation>
    <scope>GENOME REANNOTATION</scope>
    <source>
        <strain evidence="2">A17</strain>
        <strain evidence="3 4">cv. Jemalong A17</strain>
    </source>
</reference>
<evidence type="ECO:0000313" key="2">
    <source>
        <dbReference type="EMBL" id="KEH35407.1"/>
    </source>
</evidence>
<dbReference type="Proteomes" id="UP000002051">
    <property type="component" value="Chromosome 3"/>
</dbReference>
<accession>A0A072V0T8</accession>
<dbReference type="EnsemblPlants" id="KEH35407">
    <property type="protein sequence ID" value="KEH35407"/>
    <property type="gene ID" value="MTR_3g089105"/>
</dbReference>
<dbReference type="PANTHER" id="PTHR34808">
    <property type="entry name" value="EXPRESSED PROTEIN"/>
    <property type="match status" value="1"/>
</dbReference>
<protein>
    <submittedName>
        <fullName evidence="2 3">Uncharacterized protein</fullName>
    </submittedName>
</protein>
<dbReference type="HOGENOM" id="CLU_159717_1_0_1"/>
<keyword evidence="4" id="KW-1185">Reference proteome</keyword>
<evidence type="ECO:0000313" key="3">
    <source>
        <dbReference type="EnsemblPlants" id="KEH35407"/>
    </source>
</evidence>
<dbReference type="OrthoDB" id="603047at2759"/>
<feature type="region of interest" description="Disordered" evidence="1">
    <location>
        <begin position="1"/>
        <end position="28"/>
    </location>
</feature>
<dbReference type="AlphaFoldDB" id="A0A072V0T8"/>
<organism evidence="2 4">
    <name type="scientific">Medicago truncatula</name>
    <name type="common">Barrel medic</name>
    <name type="synonym">Medicago tribuloides</name>
    <dbReference type="NCBI Taxonomy" id="3880"/>
    <lineage>
        <taxon>Eukaryota</taxon>
        <taxon>Viridiplantae</taxon>
        <taxon>Streptophyta</taxon>
        <taxon>Embryophyta</taxon>
        <taxon>Tracheophyta</taxon>
        <taxon>Spermatophyta</taxon>
        <taxon>Magnoliopsida</taxon>
        <taxon>eudicotyledons</taxon>
        <taxon>Gunneridae</taxon>
        <taxon>Pentapetalae</taxon>
        <taxon>rosids</taxon>
        <taxon>fabids</taxon>
        <taxon>Fabales</taxon>
        <taxon>Fabaceae</taxon>
        <taxon>Papilionoideae</taxon>
        <taxon>50 kb inversion clade</taxon>
        <taxon>NPAAA clade</taxon>
        <taxon>Hologalegina</taxon>
        <taxon>IRL clade</taxon>
        <taxon>Trifolieae</taxon>
        <taxon>Medicago</taxon>
    </lineage>
</organism>
<feature type="compositionally biased region" description="Basic and acidic residues" evidence="1">
    <location>
        <begin position="1"/>
        <end position="18"/>
    </location>
</feature>
<dbReference type="EMBL" id="CM001219">
    <property type="protein sequence ID" value="KEH35407.1"/>
    <property type="molecule type" value="Genomic_DNA"/>
</dbReference>
<reference evidence="3" key="3">
    <citation type="submission" date="2015-04" db="UniProtKB">
        <authorList>
            <consortium name="EnsemblPlants"/>
        </authorList>
    </citation>
    <scope>IDENTIFICATION</scope>
    <source>
        <strain evidence="3">cv. Jemalong A17</strain>
    </source>
</reference>
<dbReference type="PANTHER" id="PTHR34808:SF6">
    <property type="match status" value="1"/>
</dbReference>
<proteinExistence type="predicted"/>
<reference evidence="2 4" key="1">
    <citation type="journal article" date="2011" name="Nature">
        <title>The Medicago genome provides insight into the evolution of rhizobial symbioses.</title>
        <authorList>
            <person name="Young N.D."/>
            <person name="Debelle F."/>
            <person name="Oldroyd G.E."/>
            <person name="Geurts R."/>
            <person name="Cannon S.B."/>
            <person name="Udvardi M.K."/>
            <person name="Benedito V.A."/>
            <person name="Mayer K.F."/>
            <person name="Gouzy J."/>
            <person name="Schoof H."/>
            <person name="Van de Peer Y."/>
            <person name="Proost S."/>
            <person name="Cook D.R."/>
            <person name="Meyers B.C."/>
            <person name="Spannagl M."/>
            <person name="Cheung F."/>
            <person name="De Mita S."/>
            <person name="Krishnakumar V."/>
            <person name="Gundlach H."/>
            <person name="Zhou S."/>
            <person name="Mudge J."/>
            <person name="Bharti A.K."/>
            <person name="Murray J.D."/>
            <person name="Naoumkina M.A."/>
            <person name="Rosen B."/>
            <person name="Silverstein K.A."/>
            <person name="Tang H."/>
            <person name="Rombauts S."/>
            <person name="Zhao P.X."/>
            <person name="Zhou P."/>
            <person name="Barbe V."/>
            <person name="Bardou P."/>
            <person name="Bechner M."/>
            <person name="Bellec A."/>
            <person name="Berger A."/>
            <person name="Berges H."/>
            <person name="Bidwell S."/>
            <person name="Bisseling T."/>
            <person name="Choisne N."/>
            <person name="Couloux A."/>
            <person name="Denny R."/>
            <person name="Deshpande S."/>
            <person name="Dai X."/>
            <person name="Doyle J.J."/>
            <person name="Dudez A.M."/>
            <person name="Farmer A.D."/>
            <person name="Fouteau S."/>
            <person name="Franken C."/>
            <person name="Gibelin C."/>
            <person name="Gish J."/>
            <person name="Goldstein S."/>
            <person name="Gonzalez A.J."/>
            <person name="Green P.J."/>
            <person name="Hallab A."/>
            <person name="Hartog M."/>
            <person name="Hua A."/>
            <person name="Humphray S.J."/>
            <person name="Jeong D.H."/>
            <person name="Jing Y."/>
            <person name="Jocker A."/>
            <person name="Kenton S.M."/>
            <person name="Kim D.J."/>
            <person name="Klee K."/>
            <person name="Lai H."/>
            <person name="Lang C."/>
            <person name="Lin S."/>
            <person name="Macmil S.L."/>
            <person name="Magdelenat G."/>
            <person name="Matthews L."/>
            <person name="McCorrison J."/>
            <person name="Monaghan E.L."/>
            <person name="Mun J.H."/>
            <person name="Najar F.Z."/>
            <person name="Nicholson C."/>
            <person name="Noirot C."/>
            <person name="O'Bleness M."/>
            <person name="Paule C.R."/>
            <person name="Poulain J."/>
            <person name="Prion F."/>
            <person name="Qin B."/>
            <person name="Qu C."/>
            <person name="Retzel E.F."/>
            <person name="Riddle C."/>
            <person name="Sallet E."/>
            <person name="Samain S."/>
            <person name="Samson N."/>
            <person name="Sanders I."/>
            <person name="Saurat O."/>
            <person name="Scarpelli C."/>
            <person name="Schiex T."/>
            <person name="Segurens B."/>
            <person name="Severin A.J."/>
            <person name="Sherrier D.J."/>
            <person name="Shi R."/>
            <person name="Sims S."/>
            <person name="Singer S.R."/>
            <person name="Sinharoy S."/>
            <person name="Sterck L."/>
            <person name="Viollet A."/>
            <person name="Wang B.B."/>
            <person name="Wang K."/>
            <person name="Wang M."/>
            <person name="Wang X."/>
            <person name="Warfsmann J."/>
            <person name="Weissenbach J."/>
            <person name="White D.D."/>
            <person name="White J.D."/>
            <person name="Wiley G.B."/>
            <person name="Wincker P."/>
            <person name="Xing Y."/>
            <person name="Yang L."/>
            <person name="Yao Z."/>
            <person name="Ying F."/>
            <person name="Zhai J."/>
            <person name="Zhou L."/>
            <person name="Zuber A."/>
            <person name="Denarie J."/>
            <person name="Dixon R.A."/>
            <person name="May G.D."/>
            <person name="Schwartz D.C."/>
            <person name="Rogers J."/>
            <person name="Quetier F."/>
            <person name="Town C.D."/>
            <person name="Roe B.A."/>
        </authorList>
    </citation>
    <scope>NUCLEOTIDE SEQUENCE [LARGE SCALE GENOMIC DNA]</scope>
    <source>
        <strain evidence="2">A17</strain>
        <strain evidence="3 4">cv. Jemalong A17</strain>
    </source>
</reference>
<name>A0A072V0T8_MEDTR</name>
<evidence type="ECO:0000313" key="4">
    <source>
        <dbReference type="Proteomes" id="UP000002051"/>
    </source>
</evidence>
<gene>
    <name evidence="2" type="ordered locus">MTR_3g089105</name>
</gene>
<evidence type="ECO:0000256" key="1">
    <source>
        <dbReference type="SAM" id="MobiDB-lite"/>
    </source>
</evidence>